<dbReference type="EMBL" id="CP062983">
    <property type="protein sequence ID" value="QPC81158.1"/>
    <property type="molecule type" value="Genomic_DNA"/>
</dbReference>
<evidence type="ECO:0000256" key="6">
    <source>
        <dbReference type="ARBA" id="ARBA00023065"/>
    </source>
</evidence>
<dbReference type="GO" id="GO:0016887">
    <property type="term" value="F:ATP hydrolysis activity"/>
    <property type="evidence" value="ECO:0007669"/>
    <property type="project" value="InterPro"/>
</dbReference>
<dbReference type="Pfam" id="PF13304">
    <property type="entry name" value="AAA_21"/>
    <property type="match status" value="1"/>
</dbReference>
<evidence type="ECO:0000313" key="9">
    <source>
        <dbReference type="EMBL" id="QPC81158.1"/>
    </source>
</evidence>
<comment type="subcellular location">
    <subcellularLocation>
        <location evidence="1">Cell membrane</location>
        <topology evidence="1">Peripheral membrane protein</topology>
    </subcellularLocation>
</comment>
<dbReference type="InterPro" id="IPR003959">
    <property type="entry name" value="ATPase_AAA_core"/>
</dbReference>
<reference evidence="9 10" key="1">
    <citation type="submission" date="2020-02" db="EMBL/GenBank/DDBJ databases">
        <authorList>
            <person name="Zheng R.K."/>
            <person name="Sun C.M."/>
        </authorList>
    </citation>
    <scope>NUCLEOTIDE SEQUENCE [LARGE SCALE GENOMIC DNA]</scope>
    <source>
        <strain evidence="10">rifampicinis</strain>
    </source>
</reference>
<keyword evidence="7" id="KW-0472">Membrane</keyword>
<dbReference type="Proteomes" id="UP000594468">
    <property type="component" value="Chromosome"/>
</dbReference>
<evidence type="ECO:0000256" key="5">
    <source>
        <dbReference type="ARBA" id="ARBA00023004"/>
    </source>
</evidence>
<evidence type="ECO:0000256" key="1">
    <source>
        <dbReference type="ARBA" id="ARBA00004202"/>
    </source>
</evidence>
<keyword evidence="4" id="KW-0410">Iron transport</keyword>
<keyword evidence="2" id="KW-0813">Transport</keyword>
<keyword evidence="6" id="KW-0406">Ion transport</keyword>
<dbReference type="RefSeq" id="WP_195169231.1">
    <property type="nucleotide sequence ID" value="NZ_CP062983.1"/>
</dbReference>
<dbReference type="SMART" id="SM00382">
    <property type="entry name" value="AAA"/>
    <property type="match status" value="1"/>
</dbReference>
<evidence type="ECO:0000256" key="7">
    <source>
        <dbReference type="ARBA" id="ARBA00023136"/>
    </source>
</evidence>
<evidence type="ECO:0000256" key="3">
    <source>
        <dbReference type="ARBA" id="ARBA00022475"/>
    </source>
</evidence>
<evidence type="ECO:0000259" key="8">
    <source>
        <dbReference type="SMART" id="SM00382"/>
    </source>
</evidence>
<proteinExistence type="predicted"/>
<dbReference type="PANTHER" id="PTHR42771:SF2">
    <property type="entry name" value="IRON(3+)-HYDROXAMATE IMPORT ATP-BINDING PROTEIN FHUC"/>
    <property type="match status" value="1"/>
</dbReference>
<dbReference type="GO" id="GO:0005524">
    <property type="term" value="F:ATP binding"/>
    <property type="evidence" value="ECO:0007669"/>
    <property type="project" value="InterPro"/>
</dbReference>
<keyword evidence="3" id="KW-1003">Cell membrane</keyword>
<dbReference type="InterPro" id="IPR038729">
    <property type="entry name" value="Rad50/SbcC_AAA"/>
</dbReference>
<dbReference type="InterPro" id="IPR027417">
    <property type="entry name" value="P-loop_NTPase"/>
</dbReference>
<dbReference type="AlphaFoldDB" id="A0A7S8E6F0"/>
<keyword evidence="10" id="KW-1185">Reference proteome</keyword>
<name>A0A7S8E6F0_9CHLR</name>
<dbReference type="KEGG" id="pmet:G4Y79_15755"/>
<evidence type="ECO:0000256" key="4">
    <source>
        <dbReference type="ARBA" id="ARBA00022496"/>
    </source>
</evidence>
<dbReference type="InterPro" id="IPR051535">
    <property type="entry name" value="Siderophore_ABC-ATPase"/>
</dbReference>
<gene>
    <name evidence="9" type="ORF">G4Y79_15755</name>
</gene>
<keyword evidence="5" id="KW-0408">Iron</keyword>
<dbReference type="GO" id="GO:0005886">
    <property type="term" value="C:plasma membrane"/>
    <property type="evidence" value="ECO:0007669"/>
    <property type="project" value="UniProtKB-SubCell"/>
</dbReference>
<feature type="domain" description="AAA+ ATPase" evidence="8">
    <location>
        <begin position="34"/>
        <end position="237"/>
    </location>
</feature>
<dbReference type="GO" id="GO:0006302">
    <property type="term" value="P:double-strand break repair"/>
    <property type="evidence" value="ECO:0007669"/>
    <property type="project" value="InterPro"/>
</dbReference>
<evidence type="ECO:0000256" key="2">
    <source>
        <dbReference type="ARBA" id="ARBA00022448"/>
    </source>
</evidence>
<organism evidence="9 10">
    <name type="scientific">Phototrophicus methaneseepsis</name>
    <dbReference type="NCBI Taxonomy" id="2710758"/>
    <lineage>
        <taxon>Bacteria</taxon>
        <taxon>Bacillati</taxon>
        <taxon>Chloroflexota</taxon>
        <taxon>Candidatus Thermofontia</taxon>
        <taxon>Phototrophicales</taxon>
        <taxon>Phototrophicaceae</taxon>
        <taxon>Phototrophicus</taxon>
    </lineage>
</organism>
<dbReference type="PANTHER" id="PTHR42771">
    <property type="entry name" value="IRON(3+)-HYDROXAMATE IMPORT ATP-BINDING PROTEIN FHUC"/>
    <property type="match status" value="1"/>
</dbReference>
<dbReference type="InterPro" id="IPR003593">
    <property type="entry name" value="AAA+_ATPase"/>
</dbReference>
<sequence>MIHLRSIALKRIPTQKTFPFSMPLIRNLTEISFKADITFLVGENGSGKSTLLEGIAAAAGSITVGSESVSQDQSLRHIQAFADELKLVWNKRTRRGFFMRSEDFFGYAKQIAQTQADLRADLEQVDRDYKDRSDYAKTLAKMSAAGQLGALKESYGDGLDAQSHGESFFKLFQKRLVPDGLYLLDEPEAPLSPTRQLTFLTMLSMAIKQNAQFIIATHSPILLAYPGAQILSCDGETLQESRYEDLEHVNVMRSFLDNPDAYLRHLIEP</sequence>
<dbReference type="SUPFAM" id="SSF52540">
    <property type="entry name" value="P-loop containing nucleoside triphosphate hydrolases"/>
    <property type="match status" value="1"/>
</dbReference>
<dbReference type="Gene3D" id="3.40.50.300">
    <property type="entry name" value="P-loop containing nucleotide triphosphate hydrolases"/>
    <property type="match status" value="1"/>
</dbReference>
<accession>A0A7S8E6F0</accession>
<dbReference type="GO" id="GO:0006826">
    <property type="term" value="P:iron ion transport"/>
    <property type="evidence" value="ECO:0007669"/>
    <property type="project" value="UniProtKB-KW"/>
</dbReference>
<protein>
    <submittedName>
        <fullName evidence="9">AAA family ATPase</fullName>
    </submittedName>
</protein>
<evidence type="ECO:0000313" key="10">
    <source>
        <dbReference type="Proteomes" id="UP000594468"/>
    </source>
</evidence>
<dbReference type="Pfam" id="PF13476">
    <property type="entry name" value="AAA_23"/>
    <property type="match status" value="1"/>
</dbReference>